<keyword evidence="1" id="KW-0732">Signal</keyword>
<dbReference type="OrthoDB" id="9761519at2"/>
<dbReference type="InterPro" id="IPR008979">
    <property type="entry name" value="Galactose-bd-like_sf"/>
</dbReference>
<reference evidence="3 4" key="1">
    <citation type="submission" date="2019-02" db="EMBL/GenBank/DDBJ databases">
        <authorList>
            <person name="Li Y."/>
        </authorList>
    </citation>
    <scope>NUCLEOTIDE SEQUENCE [LARGE SCALE GENOMIC DNA]</scope>
    <source>
        <strain evidence="3 4">3-7</strain>
    </source>
</reference>
<organism evidence="3 4">
    <name type="scientific">Sphingomonas populi</name>
    <dbReference type="NCBI Taxonomy" id="2484750"/>
    <lineage>
        <taxon>Bacteria</taxon>
        <taxon>Pseudomonadati</taxon>
        <taxon>Pseudomonadota</taxon>
        <taxon>Alphaproteobacteria</taxon>
        <taxon>Sphingomonadales</taxon>
        <taxon>Sphingomonadaceae</taxon>
        <taxon>Sphingomonas</taxon>
    </lineage>
</organism>
<keyword evidence="2 3" id="KW-0378">Hydrolase</keyword>
<dbReference type="Pfam" id="PF17132">
    <property type="entry name" value="Glyco_hydro_106"/>
    <property type="match status" value="1"/>
</dbReference>
<dbReference type="GO" id="GO:0016787">
    <property type="term" value="F:hydrolase activity"/>
    <property type="evidence" value="ECO:0007669"/>
    <property type="project" value="UniProtKB-KW"/>
</dbReference>
<evidence type="ECO:0000256" key="1">
    <source>
        <dbReference type="ARBA" id="ARBA00022729"/>
    </source>
</evidence>
<evidence type="ECO:0000256" key="2">
    <source>
        <dbReference type="ARBA" id="ARBA00022801"/>
    </source>
</evidence>
<sequence length="1214" mass="131286">MESLTARYSRICGETDFVISVRGSQCSCPANLIAIKHLRLTQQLSIVVLIFTALIKNTCENFCCDEESPMTVLIRLLDFSSQTQTRNIFFYQATFRFTRYLTTAALIFSVPVIGEAQAQEHVATVRHEQKSAVTPLSLGAFGKDPTLDRFRNPPASSRPYVWWHWMNGNVTAEGARLDLEWMKAAGIGGVQLFEGNLVTPQLVDKRLIWMSPEWRQALQQSATTAKQLGLDFAIATSPGWSSTGAPFVEPAAAMKKLVWTETQVVGGKRLTSRLPLPSSVAGPFQDIDGGTEIAPFYRDALVLAIPELTDNQPVAAVLTSSAGGVDLSLLNDGKFGPAMSLPFDPAHPEAWILSDYGTPVTMRSATLGLPGSRGFGAPPPPDAIVEASDDGKTFRTVATMPSGTSQARSVAFAPVKARFFRLGLTTSPIQPAGGPPGVVPLSLGPPPSPTFSVSEWVLRPSGRINHAEDKAGFAAAPNYYAIATDPESGSRAPKAGQVIDITRYMSADGILDWSPPQGRWTVLRLGYSLTGHQNGPAPKEAAGLEVDKLDASAVRRYATTYLDRYSAAVGDGQLLNGLVSDSIEAGAQNWTQDIISDFKRLRGYDPTPWLPTLTGRIIDSAEKSDAFLWDYRQTISDLLAKNHYGTLASIAKERGLTYYAEALEDHRPQLGDDLAMRAPADVPMGAMWMIPAGEKPRATYVADLQGAASVAHVYGKPLVAAESFTAFGAPWGFAPRDLKATADNEFALGVNRIMVHTSPHQPFVDCKPGMSLAPLLGQYFSRNETWAPMARGWTDYLARSSYLLQAGRPAAEIAYFPGEEAPITGLYGDVPVAVPAGFGFDFVGADALRNSVSVASDGSIITTGGARYAMIVLGGSSARMTLGTLQRLRNLARAGAVIVGPAPIASPSLADDPAAFRAIVNDLWGARRGPLSGRVFIDVQTALKAIGLERDWQISAAEDRGVAVLKRQLHEGALWFFANRSGHRLKTDVSLRLTGFEPEIWSADTGEVRAASYHIENGRTFIPLDLAQDEAVFIVLRQRSIKTSRTIATLRTEILTPLDGMWRQSFPTQGEMAAWDRPAPLGSWADAGKPTRFFSGTAHYTRNLVIKRNWRLKGRRFVLDLGDVREVAEVRVNGRTMGIAWKPPFTVDVTNALRTGQNRVEVAVANLWVNRLIGDAQPGASKVTTTNGPSYTANATIRPSGLLGPVVLKALDAP</sequence>
<name>A0A4Q6XR01_9SPHN</name>
<protein>
    <submittedName>
        <fullName evidence="3">Glycoside hydrolase</fullName>
    </submittedName>
</protein>
<dbReference type="AlphaFoldDB" id="A0A4Q6XR01"/>
<comment type="caution">
    <text evidence="3">The sequence shown here is derived from an EMBL/GenBank/DDBJ whole genome shotgun (WGS) entry which is preliminary data.</text>
</comment>
<keyword evidence="4" id="KW-1185">Reference proteome</keyword>
<dbReference type="EMBL" id="SGIS01000089">
    <property type="protein sequence ID" value="RZF59109.1"/>
    <property type="molecule type" value="Genomic_DNA"/>
</dbReference>
<dbReference type="NCBIfam" id="NF045579">
    <property type="entry name" value="rhamnoside_JR"/>
    <property type="match status" value="1"/>
</dbReference>
<dbReference type="SUPFAM" id="SSF49785">
    <property type="entry name" value="Galactose-binding domain-like"/>
    <property type="match status" value="2"/>
</dbReference>
<dbReference type="PANTHER" id="PTHR43817:SF1">
    <property type="entry name" value="HYDROLASE, FAMILY 43, PUTATIVE (AFU_ORTHOLOGUE AFUA_3G01660)-RELATED"/>
    <property type="match status" value="1"/>
</dbReference>
<evidence type="ECO:0000313" key="3">
    <source>
        <dbReference type="EMBL" id="RZF59109.1"/>
    </source>
</evidence>
<dbReference type="PANTHER" id="PTHR43817">
    <property type="entry name" value="GLYCOSYL HYDROLASE"/>
    <property type="match status" value="1"/>
</dbReference>
<dbReference type="RefSeq" id="WP_130160489.1">
    <property type="nucleotide sequence ID" value="NZ_SGIS01000089.1"/>
</dbReference>
<proteinExistence type="predicted"/>
<dbReference type="Gene3D" id="2.60.120.260">
    <property type="entry name" value="Galactose-binding domain-like"/>
    <property type="match status" value="2"/>
</dbReference>
<dbReference type="Proteomes" id="UP000292085">
    <property type="component" value="Unassembled WGS sequence"/>
</dbReference>
<evidence type="ECO:0000313" key="4">
    <source>
        <dbReference type="Proteomes" id="UP000292085"/>
    </source>
</evidence>
<accession>A0A4Q6XR01</accession>
<gene>
    <name evidence="3" type="ORF">EWE75_23560</name>
</gene>